<dbReference type="Gene3D" id="3.90.1140.10">
    <property type="entry name" value="Cyclic phosphodiesterase"/>
    <property type="match status" value="1"/>
</dbReference>
<keyword evidence="1" id="KW-0436">Ligase</keyword>
<dbReference type="Pfam" id="PF13563">
    <property type="entry name" value="2_5_RNA_ligase2"/>
    <property type="match status" value="1"/>
</dbReference>
<dbReference type="SUPFAM" id="SSF55144">
    <property type="entry name" value="LigT-like"/>
    <property type="match status" value="1"/>
</dbReference>
<evidence type="ECO:0000313" key="1">
    <source>
        <dbReference type="EMBL" id="MDN3203827.1"/>
    </source>
</evidence>
<dbReference type="EMBL" id="JAUEPH010000003">
    <property type="protein sequence ID" value="MDN3203827.1"/>
    <property type="molecule type" value="Genomic_DNA"/>
</dbReference>
<dbReference type="RefSeq" id="WP_289999385.1">
    <property type="nucleotide sequence ID" value="NZ_JAUEPH010000003.1"/>
</dbReference>
<comment type="caution">
    <text evidence="1">The sequence shown here is derived from an EMBL/GenBank/DDBJ whole genome shotgun (WGS) entry which is preliminary data.</text>
</comment>
<dbReference type="InterPro" id="IPR050580">
    <property type="entry name" value="2H_phosphoesterase_YjcG-like"/>
</dbReference>
<organism evidence="1 2">
    <name type="scientific">Algoriphagus sediminis</name>
    <dbReference type="NCBI Taxonomy" id="3057113"/>
    <lineage>
        <taxon>Bacteria</taxon>
        <taxon>Pseudomonadati</taxon>
        <taxon>Bacteroidota</taxon>
        <taxon>Cytophagia</taxon>
        <taxon>Cytophagales</taxon>
        <taxon>Cyclobacteriaceae</taxon>
        <taxon>Algoriphagus</taxon>
    </lineage>
</organism>
<dbReference type="PANTHER" id="PTHR40037">
    <property type="entry name" value="PHOSPHOESTERASE YJCG-RELATED"/>
    <property type="match status" value="1"/>
</dbReference>
<accession>A0ABT7YBC3</accession>
<dbReference type="Proteomes" id="UP001171916">
    <property type="component" value="Unassembled WGS sequence"/>
</dbReference>
<gene>
    <name evidence="1" type="ORF">QVH07_06685</name>
</gene>
<sequence length="182" mass="21365">MGKYFLAFVPEGFIQERGQGLKELLKTNYGVKYALKSPVHITVKMPFTYNEKKELTLIKALSKFSQSFPPFKIKIHGVDTFSRRVIFWDVEAGKELLDFQSHLKTFCKRELNLVDELSDRNYHPHMTIAFKDLKEKNFDQVLETVKNHQISEEFIASQLSVLKRNEGRWVELYRLDLGTTLF</sequence>
<dbReference type="GO" id="GO:0016874">
    <property type="term" value="F:ligase activity"/>
    <property type="evidence" value="ECO:0007669"/>
    <property type="project" value="UniProtKB-KW"/>
</dbReference>
<evidence type="ECO:0000313" key="2">
    <source>
        <dbReference type="Proteomes" id="UP001171916"/>
    </source>
</evidence>
<keyword evidence="2" id="KW-1185">Reference proteome</keyword>
<protein>
    <submittedName>
        <fullName evidence="1">2'-5' RNA ligase family protein</fullName>
    </submittedName>
</protein>
<dbReference type="PANTHER" id="PTHR40037:SF1">
    <property type="entry name" value="PHOSPHOESTERASE SAOUHSC_00951-RELATED"/>
    <property type="match status" value="1"/>
</dbReference>
<name>A0ABT7YBC3_9BACT</name>
<dbReference type="InterPro" id="IPR009097">
    <property type="entry name" value="Cyclic_Pdiesterase"/>
</dbReference>
<reference evidence="1" key="1">
    <citation type="submission" date="2023-06" db="EMBL/GenBank/DDBJ databases">
        <title>Robiginitalea aurantiacus sp. nov. and Algoriphagus sediminis sp. nov., isolated from coastal sediment.</title>
        <authorList>
            <person name="Zhou Z.Y."/>
            <person name="An J."/>
            <person name="Jia Y.W."/>
            <person name="Du Z.J."/>
        </authorList>
    </citation>
    <scope>NUCLEOTIDE SEQUENCE</scope>
    <source>
        <strain evidence="1">C2-7</strain>
    </source>
</reference>
<proteinExistence type="predicted"/>